<dbReference type="GO" id="GO:0003735">
    <property type="term" value="F:structural constituent of ribosome"/>
    <property type="evidence" value="ECO:0007669"/>
    <property type="project" value="TreeGrafter"/>
</dbReference>
<dbReference type="GO" id="GO:0022627">
    <property type="term" value="C:cytosolic small ribosomal subunit"/>
    <property type="evidence" value="ECO:0007669"/>
    <property type="project" value="TreeGrafter"/>
</dbReference>
<protein>
    <recommendedName>
        <fullName evidence="4">S1 motif domain-containing protein</fullName>
    </recommendedName>
</protein>
<dbReference type="PANTHER" id="PTHR10724">
    <property type="entry name" value="30S RIBOSOMAL PROTEIN S1"/>
    <property type="match status" value="1"/>
</dbReference>
<dbReference type="SUPFAM" id="SSF50249">
    <property type="entry name" value="Nucleic acid-binding proteins"/>
    <property type="match status" value="4"/>
</dbReference>
<gene>
    <name evidence="5" type="ORF">A2197_01125</name>
</gene>
<dbReference type="InterPro" id="IPR035104">
    <property type="entry name" value="Ribosomal_protein_S1-like"/>
</dbReference>
<dbReference type="GO" id="GO:0006412">
    <property type="term" value="P:translation"/>
    <property type="evidence" value="ECO:0007669"/>
    <property type="project" value="TreeGrafter"/>
</dbReference>
<dbReference type="GO" id="GO:0003729">
    <property type="term" value="F:mRNA binding"/>
    <property type="evidence" value="ECO:0007669"/>
    <property type="project" value="TreeGrafter"/>
</dbReference>
<dbReference type="PANTHER" id="PTHR10724:SF7">
    <property type="entry name" value="SMALL RIBOSOMAL SUBUNIT PROTEIN BS1C"/>
    <property type="match status" value="1"/>
</dbReference>
<dbReference type="SMART" id="SM00316">
    <property type="entry name" value="S1"/>
    <property type="match status" value="4"/>
</dbReference>
<evidence type="ECO:0000256" key="1">
    <source>
        <dbReference type="ARBA" id="ARBA00006767"/>
    </source>
</evidence>
<evidence type="ECO:0000313" key="6">
    <source>
        <dbReference type="Proteomes" id="UP000178430"/>
    </source>
</evidence>
<dbReference type="PRINTS" id="PR00681">
    <property type="entry name" value="RIBOSOMALS1"/>
</dbReference>
<evidence type="ECO:0000256" key="3">
    <source>
        <dbReference type="ARBA" id="ARBA00023274"/>
    </source>
</evidence>
<feature type="domain" description="S1 motif" evidence="4">
    <location>
        <begin position="203"/>
        <end position="275"/>
    </location>
</feature>
<feature type="domain" description="S1 motif" evidence="4">
    <location>
        <begin position="292"/>
        <end position="355"/>
    </location>
</feature>
<dbReference type="CDD" id="cd04465">
    <property type="entry name" value="S1_RPS1_repeat_ec2_hs2"/>
    <property type="match status" value="1"/>
</dbReference>
<dbReference type="InterPro" id="IPR003029">
    <property type="entry name" value="S1_domain"/>
</dbReference>
<name>A0A1F8CT39_9BACT</name>
<sequence>MGKQKKTSSEPTTMAELLASAGTKIRAFTTGQKVKATVVSKNSKSLILDIGGKSEGVVVEKAFVEARDFVKTLKVGDTVTGTVLIPETRDGTVLLSLRQAAFDSSWERLEKAKEEVVPVAVFGKGVNPSGVTVDVEGLTGFIPGSQLGKEASKNSQGLVGKYFKARVLEVDRLANKIVLSEKEVSDAADIKAGKEALAKIKEGEVYEGVVTTVANFGCFVKLDLGKKGLEVEGLVHISELAWGKVENVSDVVAEGDKVKVEVIGTKDGRISLSIKAAMKDPWETAGTKYQVEAKVKGKVTRISDFGAFIEVEPGIEGLVHITNIPPGKRLSEGEEVDCLVQEIDAKAKKMSLGLVLTAKPIGYK</sequence>
<dbReference type="InterPro" id="IPR050437">
    <property type="entry name" value="Ribos_protein_bS1-like"/>
</dbReference>
<proteinExistence type="inferred from homology"/>
<feature type="domain" description="S1 motif" evidence="4">
    <location>
        <begin position="31"/>
        <end position="98"/>
    </location>
</feature>
<dbReference type="EMBL" id="MGHV01000021">
    <property type="protein sequence ID" value="OGM78735.1"/>
    <property type="molecule type" value="Genomic_DNA"/>
</dbReference>
<dbReference type="Pfam" id="PF00575">
    <property type="entry name" value="S1"/>
    <property type="match status" value="3"/>
</dbReference>
<dbReference type="Proteomes" id="UP000178430">
    <property type="component" value="Unassembled WGS sequence"/>
</dbReference>
<evidence type="ECO:0000256" key="2">
    <source>
        <dbReference type="ARBA" id="ARBA00022980"/>
    </source>
</evidence>
<comment type="caution">
    <text evidence="5">The sequence shown here is derived from an EMBL/GenBank/DDBJ whole genome shotgun (WGS) entry which is preliminary data.</text>
</comment>
<keyword evidence="2" id="KW-0689">Ribosomal protein</keyword>
<dbReference type="PROSITE" id="PS50126">
    <property type="entry name" value="S1"/>
    <property type="match status" value="4"/>
</dbReference>
<feature type="domain" description="S1 motif" evidence="4">
    <location>
        <begin position="114"/>
        <end position="182"/>
    </location>
</feature>
<reference evidence="5 6" key="1">
    <citation type="journal article" date="2016" name="Nat. Commun.">
        <title>Thousands of microbial genomes shed light on interconnected biogeochemical processes in an aquifer system.</title>
        <authorList>
            <person name="Anantharaman K."/>
            <person name="Brown C.T."/>
            <person name="Hug L.A."/>
            <person name="Sharon I."/>
            <person name="Castelle C.J."/>
            <person name="Probst A.J."/>
            <person name="Thomas B.C."/>
            <person name="Singh A."/>
            <person name="Wilkins M.J."/>
            <person name="Karaoz U."/>
            <person name="Brodie E.L."/>
            <person name="Williams K.H."/>
            <person name="Hubbard S.S."/>
            <person name="Banfield J.F."/>
        </authorList>
    </citation>
    <scope>NUCLEOTIDE SEQUENCE [LARGE SCALE GENOMIC DNA]</scope>
</reference>
<comment type="similarity">
    <text evidence="1">Belongs to the bacterial ribosomal protein bS1 family.</text>
</comment>
<evidence type="ECO:0000259" key="4">
    <source>
        <dbReference type="PROSITE" id="PS50126"/>
    </source>
</evidence>
<dbReference type="InterPro" id="IPR012340">
    <property type="entry name" value="NA-bd_OB-fold"/>
</dbReference>
<dbReference type="Gene3D" id="2.40.50.140">
    <property type="entry name" value="Nucleic acid-binding proteins"/>
    <property type="match status" value="4"/>
</dbReference>
<keyword evidence="3" id="KW-0687">Ribonucleoprotein</keyword>
<dbReference type="AlphaFoldDB" id="A0A1F8CT39"/>
<evidence type="ECO:0000313" key="5">
    <source>
        <dbReference type="EMBL" id="OGM78735.1"/>
    </source>
</evidence>
<organism evidence="5 6">
    <name type="scientific">Candidatus Woesebacteria bacterium RIFOXYA1_FULL_48_16</name>
    <dbReference type="NCBI Taxonomy" id="1802535"/>
    <lineage>
        <taxon>Bacteria</taxon>
        <taxon>Candidatus Woeseibacteriota</taxon>
    </lineage>
</organism>
<accession>A0A1F8CT39</accession>